<name>K2MPX2_TRYCR</name>
<protein>
    <submittedName>
        <fullName evidence="2">Trans-sialidase, putative</fullName>
    </submittedName>
</protein>
<evidence type="ECO:0000313" key="3">
    <source>
        <dbReference type="Proteomes" id="UP000007350"/>
    </source>
</evidence>
<feature type="compositionally biased region" description="Polar residues" evidence="1">
    <location>
        <begin position="1"/>
        <end position="10"/>
    </location>
</feature>
<feature type="non-terminal residue" evidence="2">
    <location>
        <position position="189"/>
    </location>
</feature>
<feature type="compositionally biased region" description="Polar residues" evidence="1">
    <location>
        <begin position="77"/>
        <end position="93"/>
    </location>
</feature>
<feature type="region of interest" description="Disordered" evidence="1">
    <location>
        <begin position="1"/>
        <end position="112"/>
    </location>
</feature>
<dbReference type="EMBL" id="AHKC01017537">
    <property type="protein sequence ID" value="EKF27679.1"/>
    <property type="molecule type" value="Genomic_DNA"/>
</dbReference>
<organism evidence="2 3">
    <name type="scientific">Trypanosoma cruzi marinkellei</name>
    <dbReference type="NCBI Taxonomy" id="85056"/>
    <lineage>
        <taxon>Eukaryota</taxon>
        <taxon>Discoba</taxon>
        <taxon>Euglenozoa</taxon>
        <taxon>Kinetoplastea</taxon>
        <taxon>Metakinetoplastina</taxon>
        <taxon>Trypanosomatida</taxon>
        <taxon>Trypanosomatidae</taxon>
        <taxon>Trypanosoma</taxon>
        <taxon>Schizotrypanum</taxon>
    </lineage>
</organism>
<reference evidence="2 3" key="1">
    <citation type="journal article" date="2012" name="BMC Genomics">
        <title>Comparative genomic analysis of human infective Trypanosoma cruzi lineages with the bat-restricted subspecies T. cruzi marinkellei.</title>
        <authorList>
            <person name="Franzen O."/>
            <person name="Talavera-Lopez C."/>
            <person name="Ochaya S."/>
            <person name="Butler C.E."/>
            <person name="Messenger L.A."/>
            <person name="Lewis M.D."/>
            <person name="Llewellyn M.S."/>
            <person name="Marinkelle C.J."/>
            <person name="Tyler K.M."/>
            <person name="Miles M.A."/>
            <person name="Andersson B."/>
        </authorList>
    </citation>
    <scope>NUCLEOTIDE SEQUENCE [LARGE SCALE GENOMIC DNA]</scope>
    <source>
        <strain evidence="2 3">B7</strain>
    </source>
</reference>
<dbReference type="AlphaFoldDB" id="K2MPX2"/>
<feature type="compositionally biased region" description="Low complexity" evidence="1">
    <location>
        <begin position="13"/>
        <end position="37"/>
    </location>
</feature>
<evidence type="ECO:0000256" key="1">
    <source>
        <dbReference type="SAM" id="MobiDB-lite"/>
    </source>
</evidence>
<dbReference type="Proteomes" id="UP000007350">
    <property type="component" value="Unassembled WGS sequence"/>
</dbReference>
<proteinExistence type="predicted"/>
<sequence>MRPSTATSPSVEPVTTPGATTAQATAPVTTPAASQPTEEAPSNENSGASGAGPSTPVGSTTTTSSAQETSSAEEESVNQLASGTSPSTASTEGGVSGETAGGTDGQGIHSPDGEAEAAAVDLAFGSNLGNLSQRDDGVAGTVCGSRVLPLLLLGLWGLRLCEEWLAAAWDTCHLSHIESHHRERRSLLR</sequence>
<evidence type="ECO:0000313" key="2">
    <source>
        <dbReference type="EMBL" id="EKF27679.1"/>
    </source>
</evidence>
<comment type="caution">
    <text evidence="2">The sequence shown here is derived from an EMBL/GenBank/DDBJ whole genome shotgun (WGS) entry which is preliminary data.</text>
</comment>
<accession>K2MPX2</accession>
<keyword evidence="3" id="KW-1185">Reference proteome</keyword>
<gene>
    <name evidence="2" type="ORF">MOQ_008590</name>
</gene>
<dbReference type="Pfam" id="PF11052">
    <property type="entry name" value="Tr-sialidase_C"/>
    <property type="match status" value="1"/>
</dbReference>
<feature type="compositionally biased region" description="Low complexity" evidence="1">
    <location>
        <begin position="46"/>
        <end position="70"/>
    </location>
</feature>
<feature type="compositionally biased region" description="Gly residues" evidence="1">
    <location>
        <begin position="94"/>
        <end position="105"/>
    </location>
</feature>
<dbReference type="InterPro" id="IPR021287">
    <property type="entry name" value="Trans-sialidase_CS"/>
</dbReference>